<sequence length="419" mass="43595">MEASTAAGPAKEPAQATGPAVEPPTAGPVAEPPTAGLTAEPPAARPTAEPPAARPTAEPPTAGLAAEPPAAGTSSEPAQVARRTAEASEAHRTGVQDATAALERPAATPEATKAVERDHDRTDAERFNTEGTVAAYQPRRHADQEPTIVDLLAAVPASEPAAAAVPDVMVLPEPERNRPTVALDRGAVPGQGTPGRAREDHARADQALQDRVRAERTSALLETSPFWLNDDQRPPAPARETPPGAGRPPRRKPREPRRPVSGLLALLALALVATFFSWVSAEPFWLAVGHGHAGTATVARCTGEGVTQRCSGQFTSADGLYTVPTIALFGVEPAQRATGSVTPARMVSQDSRQAYAGEASVLVHLRWSLGFVLVLLCGLGIAGLTGARRLDTARYRRAALLVSLAGPLALLAGFLFAAY</sequence>
<evidence type="ECO:0000313" key="4">
    <source>
        <dbReference type="Proteomes" id="UP000271683"/>
    </source>
</evidence>
<evidence type="ECO:0000256" key="1">
    <source>
        <dbReference type="SAM" id="MobiDB-lite"/>
    </source>
</evidence>
<feature type="region of interest" description="Disordered" evidence="1">
    <location>
        <begin position="222"/>
        <end position="257"/>
    </location>
</feature>
<feature type="region of interest" description="Disordered" evidence="1">
    <location>
        <begin position="166"/>
        <end position="204"/>
    </location>
</feature>
<dbReference type="Proteomes" id="UP000271683">
    <property type="component" value="Unassembled WGS sequence"/>
</dbReference>
<comment type="caution">
    <text evidence="3">The sequence shown here is derived from an EMBL/GenBank/DDBJ whole genome shotgun (WGS) entry which is preliminary data.</text>
</comment>
<dbReference type="AlphaFoldDB" id="A0A3N1GNM7"/>
<keyword evidence="2" id="KW-0472">Membrane</keyword>
<reference evidence="3 4" key="1">
    <citation type="submission" date="2018-11" db="EMBL/GenBank/DDBJ databases">
        <title>Sequencing the genomes of 1000 actinobacteria strains.</title>
        <authorList>
            <person name="Klenk H.-P."/>
        </authorList>
    </citation>
    <scope>NUCLEOTIDE SEQUENCE [LARGE SCALE GENOMIC DNA]</scope>
    <source>
        <strain evidence="3 4">DSM 43634</strain>
    </source>
</reference>
<feature type="region of interest" description="Disordered" evidence="1">
    <location>
        <begin position="1"/>
        <end position="142"/>
    </location>
</feature>
<dbReference type="EMBL" id="RJKL01000001">
    <property type="protein sequence ID" value="ROP31843.1"/>
    <property type="molecule type" value="Genomic_DNA"/>
</dbReference>
<protein>
    <submittedName>
        <fullName evidence="3">Uncharacterized protein</fullName>
    </submittedName>
</protein>
<feature type="compositionally biased region" description="Low complexity" evidence="1">
    <location>
        <begin position="38"/>
        <end position="47"/>
    </location>
</feature>
<name>A0A3N1GNM7_9ACTN</name>
<evidence type="ECO:0000313" key="3">
    <source>
        <dbReference type="EMBL" id="ROP31843.1"/>
    </source>
</evidence>
<keyword evidence="2" id="KW-0812">Transmembrane</keyword>
<feature type="transmembrane region" description="Helical" evidence="2">
    <location>
        <begin position="367"/>
        <end position="386"/>
    </location>
</feature>
<feature type="compositionally biased region" description="Basic and acidic residues" evidence="1">
    <location>
        <begin position="113"/>
        <end position="128"/>
    </location>
</feature>
<evidence type="ECO:0000256" key="2">
    <source>
        <dbReference type="SAM" id="Phobius"/>
    </source>
</evidence>
<gene>
    <name evidence="3" type="ORF">EDD30_4769</name>
</gene>
<organism evidence="3 4">
    <name type="scientific">Couchioplanes caeruleus</name>
    <dbReference type="NCBI Taxonomy" id="56438"/>
    <lineage>
        <taxon>Bacteria</taxon>
        <taxon>Bacillati</taxon>
        <taxon>Actinomycetota</taxon>
        <taxon>Actinomycetes</taxon>
        <taxon>Micromonosporales</taxon>
        <taxon>Micromonosporaceae</taxon>
        <taxon>Couchioplanes</taxon>
    </lineage>
</organism>
<feature type="transmembrane region" description="Helical" evidence="2">
    <location>
        <begin position="398"/>
        <end position="418"/>
    </location>
</feature>
<proteinExistence type="predicted"/>
<feature type="transmembrane region" description="Helical" evidence="2">
    <location>
        <begin position="260"/>
        <end position="279"/>
    </location>
</feature>
<keyword evidence="2" id="KW-1133">Transmembrane helix</keyword>
<feature type="compositionally biased region" description="Basic and acidic residues" evidence="1">
    <location>
        <begin position="83"/>
        <end position="94"/>
    </location>
</feature>
<accession>A0A3N1GNM7</accession>